<protein>
    <submittedName>
        <fullName evidence="1">Uncharacterized protein</fullName>
    </submittedName>
</protein>
<dbReference type="EMBL" id="GBRH01265003">
    <property type="protein sequence ID" value="JAD32892.1"/>
    <property type="molecule type" value="Transcribed_RNA"/>
</dbReference>
<evidence type="ECO:0000313" key="1">
    <source>
        <dbReference type="EMBL" id="JAD32892.1"/>
    </source>
</evidence>
<dbReference type="AlphaFoldDB" id="A0A0A8ZDD9"/>
<organism evidence="1">
    <name type="scientific">Arundo donax</name>
    <name type="common">Giant reed</name>
    <name type="synonym">Donax arundinaceus</name>
    <dbReference type="NCBI Taxonomy" id="35708"/>
    <lineage>
        <taxon>Eukaryota</taxon>
        <taxon>Viridiplantae</taxon>
        <taxon>Streptophyta</taxon>
        <taxon>Embryophyta</taxon>
        <taxon>Tracheophyta</taxon>
        <taxon>Spermatophyta</taxon>
        <taxon>Magnoliopsida</taxon>
        <taxon>Liliopsida</taxon>
        <taxon>Poales</taxon>
        <taxon>Poaceae</taxon>
        <taxon>PACMAD clade</taxon>
        <taxon>Arundinoideae</taxon>
        <taxon>Arundineae</taxon>
        <taxon>Arundo</taxon>
    </lineage>
</organism>
<reference evidence="1" key="1">
    <citation type="submission" date="2014-09" db="EMBL/GenBank/DDBJ databases">
        <authorList>
            <person name="Magalhaes I.L.F."/>
            <person name="Oliveira U."/>
            <person name="Santos F.R."/>
            <person name="Vidigal T.H.D.A."/>
            <person name="Brescovit A.D."/>
            <person name="Santos A.J."/>
        </authorList>
    </citation>
    <scope>NUCLEOTIDE SEQUENCE</scope>
    <source>
        <tissue evidence="1">Shoot tissue taken approximately 20 cm above the soil surface</tissue>
    </source>
</reference>
<name>A0A0A8ZDD9_ARUDO</name>
<proteinExistence type="predicted"/>
<reference evidence="1" key="2">
    <citation type="journal article" date="2015" name="Data Brief">
        <title>Shoot transcriptome of the giant reed, Arundo donax.</title>
        <authorList>
            <person name="Barrero R.A."/>
            <person name="Guerrero F.D."/>
            <person name="Moolhuijzen P."/>
            <person name="Goolsby J.A."/>
            <person name="Tidwell J."/>
            <person name="Bellgard S.E."/>
            <person name="Bellgard M.I."/>
        </authorList>
    </citation>
    <scope>NUCLEOTIDE SEQUENCE</scope>
    <source>
        <tissue evidence="1">Shoot tissue taken approximately 20 cm above the soil surface</tissue>
    </source>
</reference>
<sequence>MICTISQARFGKTLAPRSMLDLKFVR</sequence>
<accession>A0A0A8ZDD9</accession>